<feature type="transmembrane region" description="Helical" evidence="2">
    <location>
        <begin position="341"/>
        <end position="360"/>
    </location>
</feature>
<evidence type="ECO:0000256" key="2">
    <source>
        <dbReference type="SAM" id="Phobius"/>
    </source>
</evidence>
<dbReference type="InterPro" id="IPR050923">
    <property type="entry name" value="Cell_Proc_Reg/RNA_Proc"/>
</dbReference>
<dbReference type="Pfam" id="PF00498">
    <property type="entry name" value="FHA"/>
    <property type="match status" value="1"/>
</dbReference>
<organism evidence="6 7">
    <name type="scientific">Microscilla marina ATCC 23134</name>
    <dbReference type="NCBI Taxonomy" id="313606"/>
    <lineage>
        <taxon>Bacteria</taxon>
        <taxon>Pseudomonadati</taxon>
        <taxon>Bacteroidota</taxon>
        <taxon>Cytophagia</taxon>
        <taxon>Cytophagales</taxon>
        <taxon>Microscillaceae</taxon>
        <taxon>Microscilla</taxon>
    </lineage>
</organism>
<evidence type="ECO:0000256" key="1">
    <source>
        <dbReference type="SAM" id="MobiDB-lite"/>
    </source>
</evidence>
<dbReference type="CDD" id="cd00060">
    <property type="entry name" value="FHA"/>
    <property type="match status" value="1"/>
</dbReference>
<reference evidence="6 7" key="1">
    <citation type="submission" date="2007-01" db="EMBL/GenBank/DDBJ databases">
        <authorList>
            <person name="Haygood M."/>
            <person name="Podell S."/>
            <person name="Anderson C."/>
            <person name="Hopkinson B."/>
            <person name="Roe K."/>
            <person name="Barbeau K."/>
            <person name="Gaasterland T."/>
            <person name="Ferriera S."/>
            <person name="Johnson J."/>
            <person name="Kravitz S."/>
            <person name="Beeson K."/>
            <person name="Sutton G."/>
            <person name="Rogers Y.-H."/>
            <person name="Friedman R."/>
            <person name="Frazier M."/>
            <person name="Venter J.C."/>
        </authorList>
    </citation>
    <scope>NUCLEOTIDE SEQUENCE [LARGE SCALE GENOMIC DNA]</scope>
    <source>
        <strain evidence="6 7">ATCC 23134</strain>
    </source>
</reference>
<dbReference type="SMART" id="SM00327">
    <property type="entry name" value="VWA"/>
    <property type="match status" value="1"/>
</dbReference>
<dbReference type="InterPro" id="IPR008984">
    <property type="entry name" value="SMAD_FHA_dom_sf"/>
</dbReference>
<dbReference type="Gene3D" id="2.60.200.20">
    <property type="match status" value="1"/>
</dbReference>
<dbReference type="SUPFAM" id="SSF53300">
    <property type="entry name" value="vWA-like"/>
    <property type="match status" value="1"/>
</dbReference>
<dbReference type="OrthoDB" id="9816434at2"/>
<dbReference type="Gene3D" id="3.40.50.410">
    <property type="entry name" value="von Willebrand factor, type A domain"/>
    <property type="match status" value="1"/>
</dbReference>
<dbReference type="eggNOG" id="COG1716">
    <property type="taxonomic scope" value="Bacteria"/>
</dbReference>
<evidence type="ECO:0000259" key="5">
    <source>
        <dbReference type="PROSITE" id="PS50234"/>
    </source>
</evidence>
<sequence length="557" mass="61787">MEFTMMKNVLKKYACLLWLVAGFGLLSSQSYAQRINVTKIDTAAFPELKVELQLVGADKAVKDDFKVLDEKNPTEPISFNLAAPEKKDSAAKKKNRAILFLIDASAVMNGNPIASVKRALTNSLGVLTPDDKIQIAYFSDSDKLSYLSPDFTNNFAYFTEAIQDKIVAHQDTSSTPVSKVHASIYHALEVLDETELEGQKILMVLSAGKNKGSSFSSTECIKRANHFKIPVYSVTYQLDNKPPDDLSRISTTVEFEGIPKGERSRIVKTSSEIQRAISDFFSIREEIIENQGINVMLTFDTEAAADGNEHSFEIRYKNESKRVTYFSPLRPNTGGNFFRKYGIFIIIAAGALLGILVWFVHSRNVRRAEEERIAAEEEAEAAEQARMAAEAAQRQKQEAMIRKQQEESAKQSAATDQRLKSLEEQNIRLQEQVRAQQLNAQNHQPTPVDPKFDMKRTVISGGGGAPTLMVSAGSFSHSFSLNKPKMFIGRSEDNDITIPTQTVSGQHATITIEKGSFYLTDLGSTNGTFVNGSRVSRTILKSGDMIKLGAANLKFHI</sequence>
<keyword evidence="2" id="KW-0812">Transmembrane</keyword>
<dbReference type="PROSITE" id="PS50234">
    <property type="entry name" value="VWFA"/>
    <property type="match status" value="1"/>
</dbReference>
<dbReference type="GO" id="GO:0005524">
    <property type="term" value="F:ATP binding"/>
    <property type="evidence" value="ECO:0007669"/>
    <property type="project" value="UniProtKB-KW"/>
</dbReference>
<dbReference type="EMBL" id="AAWS01000014">
    <property type="protein sequence ID" value="EAY28800.1"/>
    <property type="molecule type" value="Genomic_DNA"/>
</dbReference>
<comment type="caution">
    <text evidence="6">The sequence shown here is derived from an EMBL/GenBank/DDBJ whole genome shotgun (WGS) entry which is preliminary data.</text>
</comment>
<evidence type="ECO:0000259" key="4">
    <source>
        <dbReference type="PROSITE" id="PS50006"/>
    </source>
</evidence>
<dbReference type="InterPro" id="IPR002035">
    <property type="entry name" value="VWF_A"/>
</dbReference>
<name>A1ZLP6_MICM2</name>
<dbReference type="Pfam" id="PF00092">
    <property type="entry name" value="VWA"/>
    <property type="match status" value="1"/>
</dbReference>
<dbReference type="SUPFAM" id="SSF49879">
    <property type="entry name" value="SMAD/FHA domain"/>
    <property type="match status" value="1"/>
</dbReference>
<dbReference type="InterPro" id="IPR000253">
    <property type="entry name" value="FHA_dom"/>
</dbReference>
<keyword evidence="6" id="KW-0067">ATP-binding</keyword>
<dbReference type="Proteomes" id="UP000004095">
    <property type="component" value="Unassembled WGS sequence"/>
</dbReference>
<feature type="domain" description="VWFA" evidence="5">
    <location>
        <begin position="97"/>
        <end position="287"/>
    </location>
</feature>
<feature type="signal peptide" evidence="3">
    <location>
        <begin position="1"/>
        <end position="32"/>
    </location>
</feature>
<dbReference type="CDD" id="cd22249">
    <property type="entry name" value="UDM1_RNF168_RNF169-like"/>
    <property type="match status" value="1"/>
</dbReference>
<evidence type="ECO:0000256" key="3">
    <source>
        <dbReference type="SAM" id="SignalP"/>
    </source>
</evidence>
<dbReference type="InterPro" id="IPR036465">
    <property type="entry name" value="vWFA_dom_sf"/>
</dbReference>
<dbReference type="PROSITE" id="PS50006">
    <property type="entry name" value="FHA_DOMAIN"/>
    <property type="match status" value="1"/>
</dbReference>
<dbReference type="SMART" id="SM00240">
    <property type="entry name" value="FHA"/>
    <property type="match status" value="1"/>
</dbReference>
<dbReference type="AlphaFoldDB" id="A1ZLP6"/>
<evidence type="ECO:0000313" key="7">
    <source>
        <dbReference type="Proteomes" id="UP000004095"/>
    </source>
</evidence>
<feature type="compositionally biased region" description="Basic and acidic residues" evidence="1">
    <location>
        <begin position="393"/>
        <end position="409"/>
    </location>
</feature>
<keyword evidence="3" id="KW-0732">Signal</keyword>
<gene>
    <name evidence="6" type="ORF">M23134_07898</name>
</gene>
<keyword evidence="2" id="KW-1133">Transmembrane helix</keyword>
<evidence type="ECO:0000313" key="6">
    <source>
        <dbReference type="EMBL" id="EAY28800.1"/>
    </source>
</evidence>
<accession>A1ZLP6</accession>
<dbReference type="PANTHER" id="PTHR23308">
    <property type="entry name" value="NUCLEAR INHIBITOR OF PROTEIN PHOSPHATASE-1"/>
    <property type="match status" value="1"/>
</dbReference>
<feature type="region of interest" description="Disordered" evidence="1">
    <location>
        <begin position="393"/>
        <end position="418"/>
    </location>
</feature>
<keyword evidence="6" id="KW-0547">Nucleotide-binding</keyword>
<keyword evidence="7" id="KW-1185">Reference proteome</keyword>
<proteinExistence type="predicted"/>
<protein>
    <submittedName>
        <fullName evidence="6">ABC transporter ATP-binding protein</fullName>
    </submittedName>
</protein>
<feature type="domain" description="FHA" evidence="4">
    <location>
        <begin position="486"/>
        <end position="535"/>
    </location>
</feature>
<dbReference type="CDD" id="cd00198">
    <property type="entry name" value="vWFA"/>
    <property type="match status" value="1"/>
</dbReference>
<keyword evidence="2" id="KW-0472">Membrane</keyword>
<feature type="chain" id="PRO_5002641716" evidence="3">
    <location>
        <begin position="33"/>
        <end position="557"/>
    </location>
</feature>